<dbReference type="OrthoDB" id="142078at2"/>
<dbReference type="InterPro" id="IPR001206">
    <property type="entry name" value="Diacylglycerol_kinase_cat_dom"/>
</dbReference>
<proteinExistence type="inferred from homology"/>
<dbReference type="Gene3D" id="2.60.200.40">
    <property type="match status" value="1"/>
</dbReference>
<dbReference type="PROSITE" id="PS50146">
    <property type="entry name" value="DAGK"/>
    <property type="match status" value="1"/>
</dbReference>
<sequence length="324" mass="33177">MAVSAHHPDPVTPARVGLVVNPTAGHGRGRKAGLRTDQLLREGGHVVVELSGETVADALARARGASIDGLDALVVVGGDGMVHLGVNAVVGTTTPLGIVAAGSGNDFAKVLGLPVHKVDDAVARIVVALGHPPRAVDAVHVAPYIAGAHSPDGETWGGSWFAGALSVGLDAAVNARANTYTWPPGAGKYIRAVVTCVRDFKPYGYRITTDTAAFDLTGTVVAAANAPQIGGGVRIAPDALIDDGQLDVIYASALPRRGILKLFPGMYRGRHMTHPAVTALRTTSIIIEPTSAGAFPPVAFADGEVIGPVPLRAQVHPGALHLLV</sequence>
<dbReference type="RefSeq" id="WP_093181830.1">
    <property type="nucleotide sequence ID" value="NZ_FMYH01000002.1"/>
</dbReference>
<keyword evidence="7" id="KW-0594">Phospholipid biosynthesis</keyword>
<dbReference type="Gene3D" id="3.40.50.10330">
    <property type="entry name" value="Probable inorganic polyphosphate/atp-NAD kinase, domain 1"/>
    <property type="match status" value="1"/>
</dbReference>
<evidence type="ECO:0000256" key="2">
    <source>
        <dbReference type="ARBA" id="ARBA00005983"/>
    </source>
</evidence>
<dbReference type="Proteomes" id="UP000199039">
    <property type="component" value="Unassembled WGS sequence"/>
</dbReference>
<organism evidence="10 11">
    <name type="scientific">Sanguibacter gelidistatuariae</name>
    <dbReference type="NCBI Taxonomy" id="1814289"/>
    <lineage>
        <taxon>Bacteria</taxon>
        <taxon>Bacillati</taxon>
        <taxon>Actinomycetota</taxon>
        <taxon>Actinomycetes</taxon>
        <taxon>Micrococcales</taxon>
        <taxon>Sanguibacteraceae</taxon>
        <taxon>Sanguibacter</taxon>
    </lineage>
</organism>
<evidence type="ECO:0000256" key="5">
    <source>
        <dbReference type="ARBA" id="ARBA00022777"/>
    </source>
</evidence>
<evidence type="ECO:0000313" key="10">
    <source>
        <dbReference type="EMBL" id="SDC17143.1"/>
    </source>
</evidence>
<dbReference type="STRING" id="1814289.SAMN05216410_1320"/>
<keyword evidence="6" id="KW-0067">ATP-binding</keyword>
<dbReference type="EMBL" id="FMYH01000002">
    <property type="protein sequence ID" value="SDC17143.1"/>
    <property type="molecule type" value="Genomic_DNA"/>
</dbReference>
<dbReference type="PANTHER" id="PTHR12358:SF54">
    <property type="entry name" value="SPHINGOSINE KINASE RELATED PROTEIN"/>
    <property type="match status" value="1"/>
</dbReference>
<keyword evidence="7" id="KW-0443">Lipid metabolism</keyword>
<evidence type="ECO:0000256" key="3">
    <source>
        <dbReference type="ARBA" id="ARBA00022679"/>
    </source>
</evidence>
<evidence type="ECO:0000256" key="1">
    <source>
        <dbReference type="ARBA" id="ARBA00001946"/>
    </source>
</evidence>
<dbReference type="GO" id="GO:0005524">
    <property type="term" value="F:ATP binding"/>
    <property type="evidence" value="ECO:0007669"/>
    <property type="project" value="UniProtKB-KW"/>
</dbReference>
<keyword evidence="3" id="KW-0808">Transferase</keyword>
<comment type="similarity">
    <text evidence="2">Belongs to the diacylglycerol/lipid kinase family.</text>
</comment>
<dbReference type="GO" id="GO:0016301">
    <property type="term" value="F:kinase activity"/>
    <property type="evidence" value="ECO:0007669"/>
    <property type="project" value="UniProtKB-KW"/>
</dbReference>
<keyword evidence="5 10" id="KW-0418">Kinase</keyword>
<dbReference type="Pfam" id="PF00781">
    <property type="entry name" value="DAGK_cat"/>
    <property type="match status" value="1"/>
</dbReference>
<feature type="domain" description="DAGKc" evidence="9">
    <location>
        <begin position="11"/>
        <end position="144"/>
    </location>
</feature>
<dbReference type="InterPro" id="IPR016064">
    <property type="entry name" value="NAD/diacylglycerol_kinase_sf"/>
</dbReference>
<dbReference type="Pfam" id="PF19279">
    <property type="entry name" value="YegS_C"/>
    <property type="match status" value="1"/>
</dbReference>
<dbReference type="AlphaFoldDB" id="A0A1G6JER4"/>
<reference evidence="10 11" key="1">
    <citation type="submission" date="2016-09" db="EMBL/GenBank/DDBJ databases">
        <authorList>
            <person name="Capua I."/>
            <person name="De Benedictis P."/>
            <person name="Joannis T."/>
            <person name="Lombin L.H."/>
            <person name="Cattoli G."/>
        </authorList>
    </citation>
    <scope>NUCLEOTIDE SEQUENCE [LARGE SCALE GENOMIC DNA]</scope>
    <source>
        <strain evidence="10 11">ISLP-3</strain>
    </source>
</reference>
<evidence type="ECO:0000256" key="8">
    <source>
        <dbReference type="ARBA" id="ARBA00023264"/>
    </source>
</evidence>
<keyword evidence="7" id="KW-0444">Lipid biosynthesis</keyword>
<dbReference type="InterPro" id="IPR045540">
    <property type="entry name" value="YegS/DAGK_C"/>
</dbReference>
<gene>
    <name evidence="10" type="ORF">SAMN05216410_1320</name>
</gene>
<protein>
    <submittedName>
        <fullName evidence="10">Diacylglycerol kinase</fullName>
    </submittedName>
</protein>
<keyword evidence="4" id="KW-0547">Nucleotide-binding</keyword>
<evidence type="ECO:0000313" key="11">
    <source>
        <dbReference type="Proteomes" id="UP000199039"/>
    </source>
</evidence>
<comment type="cofactor">
    <cofactor evidence="1">
        <name>Mg(2+)</name>
        <dbReference type="ChEBI" id="CHEBI:18420"/>
    </cofactor>
</comment>
<dbReference type="InterPro" id="IPR050187">
    <property type="entry name" value="Lipid_Phosphate_FormReg"/>
</dbReference>
<evidence type="ECO:0000256" key="6">
    <source>
        <dbReference type="ARBA" id="ARBA00022840"/>
    </source>
</evidence>
<dbReference type="SMART" id="SM00046">
    <property type="entry name" value="DAGKc"/>
    <property type="match status" value="1"/>
</dbReference>
<name>A0A1G6JER4_9MICO</name>
<dbReference type="SUPFAM" id="SSF111331">
    <property type="entry name" value="NAD kinase/diacylglycerol kinase-like"/>
    <property type="match status" value="1"/>
</dbReference>
<dbReference type="InterPro" id="IPR017438">
    <property type="entry name" value="ATP-NAD_kinase_N"/>
</dbReference>
<accession>A0A1G6JER4</accession>
<evidence type="ECO:0000259" key="9">
    <source>
        <dbReference type="PROSITE" id="PS50146"/>
    </source>
</evidence>
<keyword evidence="8" id="KW-1208">Phospholipid metabolism</keyword>
<dbReference type="PANTHER" id="PTHR12358">
    <property type="entry name" value="SPHINGOSINE KINASE"/>
    <property type="match status" value="1"/>
</dbReference>
<evidence type="ECO:0000256" key="4">
    <source>
        <dbReference type="ARBA" id="ARBA00022741"/>
    </source>
</evidence>
<keyword evidence="11" id="KW-1185">Reference proteome</keyword>
<dbReference type="GO" id="GO:0008654">
    <property type="term" value="P:phospholipid biosynthetic process"/>
    <property type="evidence" value="ECO:0007669"/>
    <property type="project" value="UniProtKB-KW"/>
</dbReference>
<evidence type="ECO:0000256" key="7">
    <source>
        <dbReference type="ARBA" id="ARBA00023209"/>
    </source>
</evidence>